<keyword evidence="1" id="KW-0812">Transmembrane</keyword>
<keyword evidence="1" id="KW-0472">Membrane</keyword>
<sequence length="140" mass="15824">MSHKRPDPVRWLWYQYAGTLPPRYREWVLFDGTCRTWLARVFLRGFVQIAPVLGALLAILVLIGGAWPIALGSVLLGLLVSLRFTAAYAVESVDHRLAKNGYPQGHGTAVRRALDADANAGRAKRYRERWRHSDDNNQAK</sequence>
<evidence type="ECO:0008006" key="4">
    <source>
        <dbReference type="Google" id="ProtNLM"/>
    </source>
</evidence>
<evidence type="ECO:0000313" key="3">
    <source>
        <dbReference type="Proteomes" id="UP000294257"/>
    </source>
</evidence>
<dbReference type="Pfam" id="PF17240">
    <property type="entry name" value="DUF5313"/>
    <property type="match status" value="1"/>
</dbReference>
<dbReference type="InterPro" id="IPR035197">
    <property type="entry name" value="DUF5313"/>
</dbReference>
<name>A0A4Q7KK49_9PSEU</name>
<protein>
    <recommendedName>
        <fullName evidence="4">DUF5313 domain-containing protein</fullName>
    </recommendedName>
</protein>
<evidence type="ECO:0000256" key="1">
    <source>
        <dbReference type="SAM" id="Phobius"/>
    </source>
</evidence>
<accession>A0A4Q7KK49</accession>
<gene>
    <name evidence="2" type="ORF">EV193_107265</name>
</gene>
<keyword evidence="3" id="KW-1185">Reference proteome</keyword>
<feature type="transmembrane region" description="Helical" evidence="1">
    <location>
        <begin position="41"/>
        <end position="63"/>
    </location>
</feature>
<dbReference type="EMBL" id="SGWQ01000007">
    <property type="protein sequence ID" value="RZS36584.1"/>
    <property type="molecule type" value="Genomic_DNA"/>
</dbReference>
<feature type="transmembrane region" description="Helical" evidence="1">
    <location>
        <begin position="69"/>
        <end position="90"/>
    </location>
</feature>
<dbReference type="AlphaFoldDB" id="A0A4Q7KK49"/>
<dbReference type="RefSeq" id="WP_165401454.1">
    <property type="nucleotide sequence ID" value="NZ_SGWQ01000007.1"/>
</dbReference>
<comment type="caution">
    <text evidence="2">The sequence shown here is derived from an EMBL/GenBank/DDBJ whole genome shotgun (WGS) entry which is preliminary data.</text>
</comment>
<reference evidence="2 3" key="1">
    <citation type="submission" date="2019-02" db="EMBL/GenBank/DDBJ databases">
        <title>Genomic Encyclopedia of Type Strains, Phase IV (KMG-IV): sequencing the most valuable type-strain genomes for metagenomic binning, comparative biology and taxonomic classification.</title>
        <authorList>
            <person name="Goeker M."/>
        </authorList>
    </citation>
    <scope>NUCLEOTIDE SEQUENCE [LARGE SCALE GENOMIC DNA]</scope>
    <source>
        <strain evidence="2 3">DSM 101727</strain>
    </source>
</reference>
<keyword evidence="1" id="KW-1133">Transmembrane helix</keyword>
<evidence type="ECO:0000313" key="2">
    <source>
        <dbReference type="EMBL" id="RZS36584.1"/>
    </source>
</evidence>
<organism evidence="2 3">
    <name type="scientific">Herbihabitans rhizosphaerae</name>
    <dbReference type="NCBI Taxonomy" id="1872711"/>
    <lineage>
        <taxon>Bacteria</taxon>
        <taxon>Bacillati</taxon>
        <taxon>Actinomycetota</taxon>
        <taxon>Actinomycetes</taxon>
        <taxon>Pseudonocardiales</taxon>
        <taxon>Pseudonocardiaceae</taxon>
        <taxon>Herbihabitans</taxon>
    </lineage>
</organism>
<proteinExistence type="predicted"/>
<dbReference type="Proteomes" id="UP000294257">
    <property type="component" value="Unassembled WGS sequence"/>
</dbReference>